<proteinExistence type="predicted"/>
<dbReference type="EMBL" id="PP511788">
    <property type="protein sequence ID" value="XCD07433.1"/>
    <property type="molecule type" value="Genomic_DNA"/>
</dbReference>
<organism evidence="1">
    <name type="scientific">Dulem virus 34</name>
    <dbReference type="NCBI Taxonomy" id="3145752"/>
    <lineage>
        <taxon>Viruses</taxon>
        <taxon>Duplodnaviria</taxon>
        <taxon>Heunggongvirae</taxon>
        <taxon>Uroviricota</taxon>
        <taxon>Caudoviricetes</taxon>
    </lineage>
</organism>
<evidence type="ECO:0000313" key="1">
    <source>
        <dbReference type="EMBL" id="XCD07433.1"/>
    </source>
</evidence>
<dbReference type="Pfam" id="PF09684">
    <property type="entry name" value="Tail_P2_I"/>
    <property type="match status" value="1"/>
</dbReference>
<dbReference type="NCBIfam" id="TIGR01634">
    <property type="entry name" value="tail_P2_I"/>
    <property type="match status" value="1"/>
</dbReference>
<name>A0AAU8B876_9CAUD</name>
<reference evidence="1" key="1">
    <citation type="submission" date="2024-03" db="EMBL/GenBank/DDBJ databases">
        <title>Diverse circular DNA viruses in blood, oral, and fecal samples of captive lemurs.</title>
        <authorList>
            <person name="Paietta E.N."/>
            <person name="Kraberger S."/>
            <person name="Lund M.C."/>
            <person name="Custer J.M."/>
            <person name="Vargas K.M."/>
            <person name="Ehmke E.E."/>
            <person name="Yoder A.D."/>
            <person name="Varsani A."/>
        </authorList>
    </citation>
    <scope>NUCLEOTIDE SEQUENCE</scope>
    <source>
        <strain evidence="1">Duke_28FF_219</strain>
    </source>
</reference>
<accession>A0AAU8B876</accession>
<sequence>MIKLNASRFTDIMPDNLKDQPEILAIAYAVGRQIEKLCAYADSARTYAAIYSMPERVLDLLAVELRTPAYDENYSIKVKRALIEGSLLFYTQMGTPAAVNKIIETIFEAGYISEWWEYGGEPYHFRAYTTNPAITQDDVEEFRRVLGSVKRLSAWLDEIILDLTTPATEIYIGHWLHTGDFITLQRATF</sequence>
<dbReference type="InterPro" id="IPR006521">
    <property type="entry name" value="Tail_protein_I"/>
</dbReference>
<protein>
    <submittedName>
        <fullName evidence="1">Tail protein</fullName>
    </submittedName>
</protein>